<feature type="transmembrane region" description="Helical" evidence="6">
    <location>
        <begin position="12"/>
        <end position="31"/>
    </location>
</feature>
<feature type="transmembrane region" description="Helical" evidence="6">
    <location>
        <begin position="201"/>
        <end position="224"/>
    </location>
</feature>
<evidence type="ECO:0000259" key="7">
    <source>
        <dbReference type="Pfam" id="PF20684"/>
    </source>
</evidence>
<dbReference type="OrthoDB" id="5417844at2759"/>
<evidence type="ECO:0000256" key="5">
    <source>
        <dbReference type="ARBA" id="ARBA00038359"/>
    </source>
</evidence>
<dbReference type="InterPro" id="IPR049326">
    <property type="entry name" value="Rhodopsin_dom_fungi"/>
</dbReference>
<evidence type="ECO:0000313" key="8">
    <source>
        <dbReference type="EMBL" id="PMD41774.1"/>
    </source>
</evidence>
<protein>
    <recommendedName>
        <fullName evidence="7">Rhodopsin domain-containing protein</fullName>
    </recommendedName>
</protein>
<proteinExistence type="inferred from homology"/>
<dbReference type="PANTHER" id="PTHR33048:SF42">
    <property type="entry name" value="INTEGRAL MEMBRANE PROTEIN"/>
    <property type="match status" value="1"/>
</dbReference>
<dbReference type="EMBL" id="KZ613944">
    <property type="protein sequence ID" value="PMD41774.1"/>
    <property type="molecule type" value="Genomic_DNA"/>
</dbReference>
<reference evidence="8 9" key="1">
    <citation type="submission" date="2016-04" db="EMBL/GenBank/DDBJ databases">
        <title>A degradative enzymes factory behind the ericoid mycorrhizal symbiosis.</title>
        <authorList>
            <consortium name="DOE Joint Genome Institute"/>
            <person name="Martino E."/>
            <person name="Morin E."/>
            <person name="Grelet G."/>
            <person name="Kuo A."/>
            <person name="Kohler A."/>
            <person name="Daghino S."/>
            <person name="Barry K."/>
            <person name="Choi C."/>
            <person name="Cichocki N."/>
            <person name="Clum A."/>
            <person name="Copeland A."/>
            <person name="Hainaut M."/>
            <person name="Haridas S."/>
            <person name="Labutti K."/>
            <person name="Lindquist E."/>
            <person name="Lipzen A."/>
            <person name="Khouja H.-R."/>
            <person name="Murat C."/>
            <person name="Ohm R."/>
            <person name="Olson A."/>
            <person name="Spatafora J."/>
            <person name="Veneault-Fourrey C."/>
            <person name="Henrissat B."/>
            <person name="Grigoriev I."/>
            <person name="Martin F."/>
            <person name="Perotto S."/>
        </authorList>
    </citation>
    <scope>NUCLEOTIDE SEQUENCE [LARGE SCALE GENOMIC DNA]</scope>
    <source>
        <strain evidence="8 9">F</strain>
    </source>
</reference>
<dbReference type="AlphaFoldDB" id="A0A2J6RTD2"/>
<sequence length="339" mass="37627">MAVESRGHAIGAITWILTIAALVFLSLRIYCKRKRGRSLWYDDFVLMFAWICLFIVTCCISVNISRGFGRHIADIDFPNLPFILLMGLISSVFSLLAAIYSKVSFALTVFRLSDYWMRGLLCFVIFSLHIALGGTALLSFIQCTPAARNWDSSVEGKCWNKTIFVTYAVAAGAYSGCIDILLALAPWKIVWNLRMERKEKYGVALAMSMGVFAGGAGITKSFYLPEVVTGDFSFDGLSFVCWAQAESAICIIAASIPHLRILLRELPNLHSQTPFSTHITQPTQPNNSWRQTSITSISQGCAERPAIAKMTDNGSDKKSILNYDIEMNGLERSSIVLRD</sequence>
<keyword evidence="2 6" id="KW-0812">Transmembrane</keyword>
<evidence type="ECO:0000256" key="2">
    <source>
        <dbReference type="ARBA" id="ARBA00022692"/>
    </source>
</evidence>
<keyword evidence="3 6" id="KW-1133">Transmembrane helix</keyword>
<feature type="transmembrane region" description="Helical" evidence="6">
    <location>
        <begin position="80"/>
        <end position="100"/>
    </location>
</feature>
<comment type="similarity">
    <text evidence="5">Belongs to the SAT4 family.</text>
</comment>
<dbReference type="PANTHER" id="PTHR33048">
    <property type="entry name" value="PTH11-LIKE INTEGRAL MEMBRANE PROTEIN (AFU_ORTHOLOGUE AFUA_5G11245)"/>
    <property type="match status" value="1"/>
</dbReference>
<evidence type="ECO:0000256" key="4">
    <source>
        <dbReference type="ARBA" id="ARBA00023136"/>
    </source>
</evidence>
<evidence type="ECO:0000256" key="3">
    <source>
        <dbReference type="ARBA" id="ARBA00022989"/>
    </source>
</evidence>
<evidence type="ECO:0000313" key="9">
    <source>
        <dbReference type="Proteomes" id="UP000235786"/>
    </source>
</evidence>
<organism evidence="8 9">
    <name type="scientific">Hyaloscypha variabilis (strain UAMH 11265 / GT02V1 / F)</name>
    <name type="common">Meliniomyces variabilis</name>
    <dbReference type="NCBI Taxonomy" id="1149755"/>
    <lineage>
        <taxon>Eukaryota</taxon>
        <taxon>Fungi</taxon>
        <taxon>Dikarya</taxon>
        <taxon>Ascomycota</taxon>
        <taxon>Pezizomycotina</taxon>
        <taxon>Leotiomycetes</taxon>
        <taxon>Helotiales</taxon>
        <taxon>Hyaloscyphaceae</taxon>
        <taxon>Hyaloscypha</taxon>
        <taxon>Hyaloscypha variabilis</taxon>
    </lineage>
</organism>
<name>A0A2J6RTD2_HYAVF</name>
<feature type="transmembrane region" description="Helical" evidence="6">
    <location>
        <begin position="120"/>
        <end position="142"/>
    </location>
</feature>
<dbReference type="GO" id="GO:0016020">
    <property type="term" value="C:membrane"/>
    <property type="evidence" value="ECO:0007669"/>
    <property type="project" value="UniProtKB-SubCell"/>
</dbReference>
<feature type="transmembrane region" description="Helical" evidence="6">
    <location>
        <begin position="43"/>
        <end position="68"/>
    </location>
</feature>
<gene>
    <name evidence="8" type="ORF">L207DRAFT_331823</name>
</gene>
<keyword evidence="9" id="KW-1185">Reference proteome</keyword>
<dbReference type="Proteomes" id="UP000235786">
    <property type="component" value="Unassembled WGS sequence"/>
</dbReference>
<dbReference type="InterPro" id="IPR052337">
    <property type="entry name" value="SAT4-like"/>
</dbReference>
<feature type="transmembrane region" description="Helical" evidence="6">
    <location>
        <begin position="162"/>
        <end position="189"/>
    </location>
</feature>
<evidence type="ECO:0000256" key="6">
    <source>
        <dbReference type="SAM" id="Phobius"/>
    </source>
</evidence>
<feature type="domain" description="Rhodopsin" evidence="7">
    <location>
        <begin position="27"/>
        <end position="264"/>
    </location>
</feature>
<keyword evidence="4 6" id="KW-0472">Membrane</keyword>
<dbReference type="STRING" id="1149755.A0A2J6RTD2"/>
<accession>A0A2J6RTD2</accession>
<evidence type="ECO:0000256" key="1">
    <source>
        <dbReference type="ARBA" id="ARBA00004141"/>
    </source>
</evidence>
<dbReference type="Pfam" id="PF20684">
    <property type="entry name" value="Fung_rhodopsin"/>
    <property type="match status" value="1"/>
</dbReference>
<comment type="subcellular location">
    <subcellularLocation>
        <location evidence="1">Membrane</location>
        <topology evidence="1">Multi-pass membrane protein</topology>
    </subcellularLocation>
</comment>